<accession>A0ABR6YCL3</accession>
<proteinExistence type="predicted"/>
<keyword evidence="1" id="KW-1133">Transmembrane helix</keyword>
<dbReference type="Proteomes" id="UP000624279">
    <property type="component" value="Unassembled WGS sequence"/>
</dbReference>
<evidence type="ECO:0000313" key="3">
    <source>
        <dbReference type="Proteomes" id="UP000624279"/>
    </source>
</evidence>
<evidence type="ECO:0008006" key="4">
    <source>
        <dbReference type="Google" id="ProtNLM"/>
    </source>
</evidence>
<feature type="transmembrane region" description="Helical" evidence="1">
    <location>
        <begin position="17"/>
        <end position="35"/>
    </location>
</feature>
<feature type="transmembrane region" description="Helical" evidence="1">
    <location>
        <begin position="41"/>
        <end position="60"/>
    </location>
</feature>
<dbReference type="InterPro" id="IPR009883">
    <property type="entry name" value="YgfX"/>
</dbReference>
<gene>
    <name evidence="2" type="ORF">H8K55_11875</name>
</gene>
<name>A0ABR6YCL3_9BURK</name>
<reference evidence="2 3" key="1">
    <citation type="submission" date="2020-08" db="EMBL/GenBank/DDBJ databases">
        <title>Novel species isolated from subtropical streams in China.</title>
        <authorList>
            <person name="Lu H."/>
        </authorList>
    </citation>
    <scope>NUCLEOTIDE SEQUENCE [LARGE SCALE GENOMIC DNA]</scope>
    <source>
        <strain evidence="2 3">LX15W</strain>
    </source>
</reference>
<dbReference type="RefSeq" id="WP_186942286.1">
    <property type="nucleotide sequence ID" value="NZ_JACOGA010000010.1"/>
</dbReference>
<sequence>MNLAVSMFVKSSQRLKLYLLVVSVLVFCALSYVAMVLYEEVGIYGLLVMAAGLFFIACLVRRQLVDTVPYQLEIDSDGNMAVRDMRPSLNEQSFRAMSVRSPIVVWSQLIVMRVQDETGMQRRLLIFRDAVSINEFRRLSVALTYLSQRRQRSLIDGNQMSEGNF</sequence>
<comment type="caution">
    <text evidence="2">The sequence shown here is derived from an EMBL/GenBank/DDBJ whole genome shotgun (WGS) entry which is preliminary data.</text>
</comment>
<dbReference type="EMBL" id="JACOGA010000010">
    <property type="protein sequence ID" value="MBC3874289.1"/>
    <property type="molecule type" value="Genomic_DNA"/>
</dbReference>
<keyword evidence="3" id="KW-1185">Reference proteome</keyword>
<protein>
    <recommendedName>
        <fullName evidence="4">Toxin CptA</fullName>
    </recommendedName>
</protein>
<evidence type="ECO:0000256" key="1">
    <source>
        <dbReference type="SAM" id="Phobius"/>
    </source>
</evidence>
<organism evidence="2 3">
    <name type="scientific">Undibacterium flavidum</name>
    <dbReference type="NCBI Taxonomy" id="2762297"/>
    <lineage>
        <taxon>Bacteria</taxon>
        <taxon>Pseudomonadati</taxon>
        <taxon>Pseudomonadota</taxon>
        <taxon>Betaproteobacteria</taxon>
        <taxon>Burkholderiales</taxon>
        <taxon>Oxalobacteraceae</taxon>
        <taxon>Undibacterium</taxon>
    </lineage>
</organism>
<dbReference type="Pfam" id="PF07254">
    <property type="entry name" value="Cpta_toxin"/>
    <property type="match status" value="1"/>
</dbReference>
<keyword evidence="1" id="KW-0472">Membrane</keyword>
<evidence type="ECO:0000313" key="2">
    <source>
        <dbReference type="EMBL" id="MBC3874289.1"/>
    </source>
</evidence>
<keyword evidence="1" id="KW-0812">Transmembrane</keyword>